<dbReference type="Proteomes" id="UP000267821">
    <property type="component" value="Unassembled WGS sequence"/>
</dbReference>
<proteinExistence type="predicted"/>
<dbReference type="EMBL" id="ML121551">
    <property type="protein sequence ID" value="RPB22604.1"/>
    <property type="molecule type" value="Genomic_DNA"/>
</dbReference>
<keyword evidence="3" id="KW-1185">Reference proteome</keyword>
<sequence>FQHGKLRGNNIAVLKLPQERLAYPSACSTAESTLSDNGDQVTHIVSSFHIAGFSHVIGTLWLSNDQAC</sequence>
<dbReference type="InParanoid" id="A0A3N4LI70"/>
<dbReference type="InterPro" id="IPR024983">
    <property type="entry name" value="CHAT_dom"/>
</dbReference>
<protein>
    <recommendedName>
        <fullName evidence="1">CHAT domain-containing protein</fullName>
    </recommendedName>
</protein>
<dbReference type="Pfam" id="PF12770">
    <property type="entry name" value="CHAT"/>
    <property type="match status" value="1"/>
</dbReference>
<feature type="domain" description="CHAT" evidence="1">
    <location>
        <begin position="3"/>
        <end position="66"/>
    </location>
</feature>
<feature type="non-terminal residue" evidence="2">
    <location>
        <position position="1"/>
    </location>
</feature>
<name>A0A3N4LI70_9PEZI</name>
<accession>A0A3N4LI70</accession>
<dbReference type="OrthoDB" id="9991317at2759"/>
<organism evidence="2 3">
    <name type="scientific">Terfezia boudieri ATCC MYA-4762</name>
    <dbReference type="NCBI Taxonomy" id="1051890"/>
    <lineage>
        <taxon>Eukaryota</taxon>
        <taxon>Fungi</taxon>
        <taxon>Dikarya</taxon>
        <taxon>Ascomycota</taxon>
        <taxon>Pezizomycotina</taxon>
        <taxon>Pezizomycetes</taxon>
        <taxon>Pezizales</taxon>
        <taxon>Pezizaceae</taxon>
        <taxon>Terfezia</taxon>
    </lineage>
</organism>
<dbReference type="STRING" id="1051890.A0A3N4LI70"/>
<dbReference type="AlphaFoldDB" id="A0A3N4LI70"/>
<evidence type="ECO:0000313" key="3">
    <source>
        <dbReference type="Proteomes" id="UP000267821"/>
    </source>
</evidence>
<gene>
    <name evidence="2" type="ORF">L211DRAFT_788544</name>
</gene>
<evidence type="ECO:0000259" key="1">
    <source>
        <dbReference type="Pfam" id="PF12770"/>
    </source>
</evidence>
<evidence type="ECO:0000313" key="2">
    <source>
        <dbReference type="EMBL" id="RPB22604.1"/>
    </source>
</evidence>
<reference evidence="2 3" key="1">
    <citation type="journal article" date="2018" name="Nat. Ecol. Evol.">
        <title>Pezizomycetes genomes reveal the molecular basis of ectomycorrhizal truffle lifestyle.</title>
        <authorList>
            <person name="Murat C."/>
            <person name="Payen T."/>
            <person name="Noel B."/>
            <person name="Kuo A."/>
            <person name="Morin E."/>
            <person name="Chen J."/>
            <person name="Kohler A."/>
            <person name="Krizsan K."/>
            <person name="Balestrini R."/>
            <person name="Da Silva C."/>
            <person name="Montanini B."/>
            <person name="Hainaut M."/>
            <person name="Levati E."/>
            <person name="Barry K.W."/>
            <person name="Belfiori B."/>
            <person name="Cichocki N."/>
            <person name="Clum A."/>
            <person name="Dockter R.B."/>
            <person name="Fauchery L."/>
            <person name="Guy J."/>
            <person name="Iotti M."/>
            <person name="Le Tacon F."/>
            <person name="Lindquist E.A."/>
            <person name="Lipzen A."/>
            <person name="Malagnac F."/>
            <person name="Mello A."/>
            <person name="Molinier V."/>
            <person name="Miyauchi S."/>
            <person name="Poulain J."/>
            <person name="Riccioni C."/>
            <person name="Rubini A."/>
            <person name="Sitrit Y."/>
            <person name="Splivallo R."/>
            <person name="Traeger S."/>
            <person name="Wang M."/>
            <person name="Zifcakova L."/>
            <person name="Wipf D."/>
            <person name="Zambonelli A."/>
            <person name="Paolocci F."/>
            <person name="Nowrousian M."/>
            <person name="Ottonello S."/>
            <person name="Baldrian P."/>
            <person name="Spatafora J.W."/>
            <person name="Henrissat B."/>
            <person name="Nagy L.G."/>
            <person name="Aury J.M."/>
            <person name="Wincker P."/>
            <person name="Grigoriev I.V."/>
            <person name="Bonfante P."/>
            <person name="Martin F.M."/>
        </authorList>
    </citation>
    <scope>NUCLEOTIDE SEQUENCE [LARGE SCALE GENOMIC DNA]</scope>
    <source>
        <strain evidence="2 3">ATCC MYA-4762</strain>
    </source>
</reference>